<dbReference type="EMBL" id="JAFITO010000006">
    <property type="protein sequence ID" value="MBN4068182.1"/>
    <property type="molecule type" value="Genomic_DNA"/>
</dbReference>
<evidence type="ECO:0000313" key="3">
    <source>
        <dbReference type="Proteomes" id="UP000717534"/>
    </source>
</evidence>
<protein>
    <submittedName>
        <fullName evidence="2">Type IV pilus modification protein PilV</fullName>
    </submittedName>
</protein>
<dbReference type="Proteomes" id="UP000717534">
    <property type="component" value="Unassembled WGS sequence"/>
</dbReference>
<evidence type="ECO:0000256" key="1">
    <source>
        <dbReference type="SAM" id="Phobius"/>
    </source>
</evidence>
<reference evidence="2 3" key="1">
    <citation type="submission" date="2021-02" db="EMBL/GenBank/DDBJ databases">
        <title>Activity-based single-cell genomes from oceanic crustal fluid captures similar information to metagenomic and metatranscriptomic surveys with orders of magnitude less sampling.</title>
        <authorList>
            <person name="D'Angelo T.S."/>
            <person name="Orcutt B.N."/>
        </authorList>
    </citation>
    <scope>NUCLEOTIDE SEQUENCE [LARGE SCALE GENOMIC DNA]</scope>
    <source>
        <strain evidence="2">AH-315-G02</strain>
    </source>
</reference>
<comment type="caution">
    <text evidence="2">The sequence shown here is derived from an EMBL/GenBank/DDBJ whole genome shotgun (WGS) entry which is preliminary data.</text>
</comment>
<sequence length="151" mass="16383">MEKIAEQDGFTLIEALIAMLVLTIGILTLSSMQISAIKGNSTANSLTMASSVATDCYERLMSVEYDDATMKDTSNPHSHTEFSTTLTLPPGVTSISWSVQEWVVGDGDNDGDGQTDEPDEVGVKAVTLSVNYNDKAIAKVLTVNFYKHRLF</sequence>
<dbReference type="InterPro" id="IPR013362">
    <property type="entry name" value="Pilus_4_PilV"/>
</dbReference>
<name>A0ABS3ATA3_9BACT</name>
<keyword evidence="1" id="KW-0812">Transmembrane</keyword>
<evidence type="ECO:0000313" key="2">
    <source>
        <dbReference type="EMBL" id="MBN4068182.1"/>
    </source>
</evidence>
<keyword evidence="1" id="KW-1133">Transmembrane helix</keyword>
<accession>A0ABS3ATA3</accession>
<dbReference type="NCBIfam" id="TIGR02523">
    <property type="entry name" value="type_IV_pilV"/>
    <property type="match status" value="1"/>
</dbReference>
<proteinExistence type="predicted"/>
<dbReference type="InterPro" id="IPR012902">
    <property type="entry name" value="N_methyl_site"/>
</dbReference>
<dbReference type="Pfam" id="PF07963">
    <property type="entry name" value="N_methyl"/>
    <property type="match status" value="1"/>
</dbReference>
<gene>
    <name evidence="2" type="primary">pilV</name>
    <name evidence="2" type="ORF">JYU06_01470</name>
</gene>
<keyword evidence="1" id="KW-0472">Membrane</keyword>
<dbReference type="NCBIfam" id="TIGR02532">
    <property type="entry name" value="IV_pilin_GFxxxE"/>
    <property type="match status" value="1"/>
</dbReference>
<organism evidence="2 3">
    <name type="scientific">Desulfotalea psychrophila</name>
    <dbReference type="NCBI Taxonomy" id="84980"/>
    <lineage>
        <taxon>Bacteria</taxon>
        <taxon>Pseudomonadati</taxon>
        <taxon>Thermodesulfobacteriota</taxon>
        <taxon>Desulfobulbia</taxon>
        <taxon>Desulfobulbales</taxon>
        <taxon>Desulfocapsaceae</taxon>
        <taxon>Desulfotalea</taxon>
    </lineage>
</organism>
<feature type="transmembrane region" description="Helical" evidence="1">
    <location>
        <begin position="12"/>
        <end position="32"/>
    </location>
</feature>
<keyword evidence="3" id="KW-1185">Reference proteome</keyword>